<sequence length="78" mass="9109">MPVKNKIKQFIDNKGITPYKFQKDTGVASKTAYDLYNNPWQVPHATVLNKICDRYEIQPSEILEWIRPNSDLANEENK</sequence>
<organism evidence="2 3">
    <name type="scientific">Nostoc flagelliforme FACHB-838</name>
    <dbReference type="NCBI Taxonomy" id="2692904"/>
    <lineage>
        <taxon>Bacteria</taxon>
        <taxon>Bacillati</taxon>
        <taxon>Cyanobacteriota</taxon>
        <taxon>Cyanophyceae</taxon>
        <taxon>Nostocales</taxon>
        <taxon>Nostocaceae</taxon>
        <taxon>Nostoc</taxon>
    </lineage>
</organism>
<accession>A0ABR8E376</accession>
<dbReference type="RefSeq" id="WP_190946360.1">
    <property type="nucleotide sequence ID" value="NZ_JACJSI010000291.1"/>
</dbReference>
<dbReference type="SUPFAM" id="SSF47413">
    <property type="entry name" value="lambda repressor-like DNA-binding domains"/>
    <property type="match status" value="1"/>
</dbReference>
<evidence type="ECO:0000313" key="2">
    <source>
        <dbReference type="EMBL" id="MBD2535542.1"/>
    </source>
</evidence>
<protein>
    <submittedName>
        <fullName evidence="2">Helix-turn-helix transcriptional regulator</fullName>
    </submittedName>
</protein>
<proteinExistence type="predicted"/>
<dbReference type="Pfam" id="PF13443">
    <property type="entry name" value="HTH_26"/>
    <property type="match status" value="1"/>
</dbReference>
<name>A0ABR8E376_9NOSO</name>
<gene>
    <name evidence="2" type="ORF">H6G97_41600</name>
</gene>
<dbReference type="InterPro" id="IPR010982">
    <property type="entry name" value="Lambda_DNA-bd_dom_sf"/>
</dbReference>
<evidence type="ECO:0000259" key="1">
    <source>
        <dbReference type="Pfam" id="PF13443"/>
    </source>
</evidence>
<comment type="caution">
    <text evidence="2">The sequence shown here is derived from an EMBL/GenBank/DDBJ whole genome shotgun (WGS) entry which is preliminary data.</text>
</comment>
<keyword evidence="3" id="KW-1185">Reference proteome</keyword>
<evidence type="ECO:0000313" key="3">
    <source>
        <dbReference type="Proteomes" id="UP000623440"/>
    </source>
</evidence>
<dbReference type="EMBL" id="JACJSI010000291">
    <property type="protein sequence ID" value="MBD2535542.1"/>
    <property type="molecule type" value="Genomic_DNA"/>
</dbReference>
<reference evidence="2 3" key="1">
    <citation type="journal article" date="2020" name="ISME J.">
        <title>Comparative genomics reveals insights into cyanobacterial evolution and habitat adaptation.</title>
        <authorList>
            <person name="Chen M.Y."/>
            <person name="Teng W.K."/>
            <person name="Zhao L."/>
            <person name="Hu C.X."/>
            <person name="Zhou Y.K."/>
            <person name="Han B.P."/>
            <person name="Song L.R."/>
            <person name="Shu W.S."/>
        </authorList>
    </citation>
    <scope>NUCLEOTIDE SEQUENCE [LARGE SCALE GENOMIC DNA]</scope>
    <source>
        <strain evidence="2 3">FACHB-838</strain>
    </source>
</reference>
<feature type="domain" description="HTH cro/C1-type" evidence="1">
    <location>
        <begin position="6"/>
        <end position="66"/>
    </location>
</feature>
<dbReference type="Proteomes" id="UP000623440">
    <property type="component" value="Unassembled WGS sequence"/>
</dbReference>
<dbReference type="InterPro" id="IPR001387">
    <property type="entry name" value="Cro/C1-type_HTH"/>
</dbReference>
<dbReference type="Gene3D" id="1.10.260.40">
    <property type="entry name" value="lambda repressor-like DNA-binding domains"/>
    <property type="match status" value="1"/>
</dbReference>